<proteinExistence type="inferred from homology"/>
<dbReference type="InterPro" id="IPR004821">
    <property type="entry name" value="Cyt_trans-like"/>
</dbReference>
<evidence type="ECO:0000256" key="9">
    <source>
        <dbReference type="ARBA" id="ARBA00023027"/>
    </source>
</evidence>
<evidence type="ECO:0000256" key="1">
    <source>
        <dbReference type="ARBA" id="ARBA00002324"/>
    </source>
</evidence>
<evidence type="ECO:0000256" key="11">
    <source>
        <dbReference type="HAMAP-Rule" id="MF_00244"/>
    </source>
</evidence>
<dbReference type="NCBIfam" id="TIGR00125">
    <property type="entry name" value="cyt_tran_rel"/>
    <property type="match status" value="1"/>
</dbReference>
<evidence type="ECO:0000259" key="12">
    <source>
        <dbReference type="Pfam" id="PF01467"/>
    </source>
</evidence>
<accession>A0A443Z757</accession>
<protein>
    <recommendedName>
        <fullName evidence="11">Probable nicotinate-nucleotide adenylyltransferase</fullName>
        <ecNumber evidence="11">2.7.7.18</ecNumber>
    </recommendedName>
    <alternativeName>
        <fullName evidence="11">Deamido-NAD(+) diphosphorylase</fullName>
    </alternativeName>
    <alternativeName>
        <fullName evidence="11">Deamido-NAD(+) pyrophosphorylase</fullName>
    </alternativeName>
    <alternativeName>
        <fullName evidence="11">Nicotinate mononucleotide adenylyltransferase</fullName>
        <shortName evidence="11">NaMN adenylyltransferase</shortName>
    </alternativeName>
</protein>
<dbReference type="UniPathway" id="UPA00253">
    <property type="reaction ID" value="UER00332"/>
</dbReference>
<evidence type="ECO:0000313" key="13">
    <source>
        <dbReference type="EMBL" id="RWU12740.1"/>
    </source>
</evidence>
<comment type="pathway">
    <text evidence="2 11">Cofactor biosynthesis; NAD(+) biosynthesis; deamido-NAD(+) from nicotinate D-ribonucleotide: step 1/1.</text>
</comment>
<keyword evidence="9 11" id="KW-0520">NAD</keyword>
<evidence type="ECO:0000313" key="14">
    <source>
        <dbReference type="Proteomes" id="UP000288789"/>
    </source>
</evidence>
<dbReference type="Proteomes" id="UP000288789">
    <property type="component" value="Unassembled WGS sequence"/>
</dbReference>
<dbReference type="NCBIfam" id="NF000839">
    <property type="entry name" value="PRK00071.1-1"/>
    <property type="match status" value="1"/>
</dbReference>
<keyword evidence="7 11" id="KW-0547">Nucleotide-binding</keyword>
<comment type="caution">
    <text evidence="13">The sequence shown here is derived from an EMBL/GenBank/DDBJ whole genome shotgun (WGS) entry which is preliminary data.</text>
</comment>
<dbReference type="PANTHER" id="PTHR39321">
    <property type="entry name" value="NICOTINATE-NUCLEOTIDE ADENYLYLTRANSFERASE-RELATED"/>
    <property type="match status" value="1"/>
</dbReference>
<evidence type="ECO:0000256" key="2">
    <source>
        <dbReference type="ARBA" id="ARBA00005019"/>
    </source>
</evidence>
<dbReference type="Pfam" id="PF01467">
    <property type="entry name" value="CTP_transf_like"/>
    <property type="match status" value="1"/>
</dbReference>
<dbReference type="GO" id="GO:0009435">
    <property type="term" value="P:NAD+ biosynthetic process"/>
    <property type="evidence" value="ECO:0007669"/>
    <property type="project" value="UniProtKB-UniRule"/>
</dbReference>
<gene>
    <name evidence="11" type="primary">nadD</name>
    <name evidence="13" type="ORF">EGC76_00505</name>
</gene>
<dbReference type="EMBL" id="RSFE01000001">
    <property type="protein sequence ID" value="RWU12740.1"/>
    <property type="molecule type" value="Genomic_DNA"/>
</dbReference>
<dbReference type="EC" id="2.7.7.18" evidence="11"/>
<dbReference type="HAMAP" id="MF_00244">
    <property type="entry name" value="NaMN_adenylyltr"/>
    <property type="match status" value="1"/>
</dbReference>
<dbReference type="AlphaFoldDB" id="A0A443Z757"/>
<dbReference type="InterPro" id="IPR014729">
    <property type="entry name" value="Rossmann-like_a/b/a_fold"/>
</dbReference>
<keyword evidence="6 11" id="KW-0548">Nucleotidyltransferase</keyword>
<evidence type="ECO:0000256" key="6">
    <source>
        <dbReference type="ARBA" id="ARBA00022695"/>
    </source>
</evidence>
<dbReference type="Gene3D" id="3.40.50.620">
    <property type="entry name" value="HUPs"/>
    <property type="match status" value="1"/>
</dbReference>
<dbReference type="OrthoDB" id="5295945at2"/>
<dbReference type="InterPro" id="IPR005248">
    <property type="entry name" value="NadD/NMNAT"/>
</dbReference>
<dbReference type="CDD" id="cd02165">
    <property type="entry name" value="NMNAT"/>
    <property type="match status" value="1"/>
</dbReference>
<keyword evidence="14" id="KW-1185">Reference proteome</keyword>
<comment type="function">
    <text evidence="1 11">Catalyzes the reversible adenylation of nicotinate mononucleotide (NaMN) to nicotinic acid adenine dinucleotide (NaAD).</text>
</comment>
<evidence type="ECO:0000256" key="4">
    <source>
        <dbReference type="ARBA" id="ARBA00022642"/>
    </source>
</evidence>
<comment type="catalytic activity">
    <reaction evidence="10 11">
        <text>nicotinate beta-D-ribonucleotide + ATP + H(+) = deamido-NAD(+) + diphosphate</text>
        <dbReference type="Rhea" id="RHEA:22860"/>
        <dbReference type="ChEBI" id="CHEBI:15378"/>
        <dbReference type="ChEBI" id="CHEBI:30616"/>
        <dbReference type="ChEBI" id="CHEBI:33019"/>
        <dbReference type="ChEBI" id="CHEBI:57502"/>
        <dbReference type="ChEBI" id="CHEBI:58437"/>
        <dbReference type="EC" id="2.7.7.18"/>
    </reaction>
</comment>
<keyword evidence="4 11" id="KW-0662">Pyridine nucleotide biosynthesis</keyword>
<organism evidence="13 14">
    <name type="scientific">Pseudidiomarina gelatinasegens</name>
    <dbReference type="NCBI Taxonomy" id="2487740"/>
    <lineage>
        <taxon>Bacteria</taxon>
        <taxon>Pseudomonadati</taxon>
        <taxon>Pseudomonadota</taxon>
        <taxon>Gammaproteobacteria</taxon>
        <taxon>Alteromonadales</taxon>
        <taxon>Idiomarinaceae</taxon>
        <taxon>Pseudidiomarina</taxon>
    </lineage>
</organism>
<evidence type="ECO:0000256" key="7">
    <source>
        <dbReference type="ARBA" id="ARBA00022741"/>
    </source>
</evidence>
<feature type="domain" description="Cytidyltransferase-like" evidence="12">
    <location>
        <begin position="5"/>
        <end position="182"/>
    </location>
</feature>
<dbReference type="NCBIfam" id="TIGR00482">
    <property type="entry name" value="nicotinate (nicotinamide) nucleotide adenylyltransferase"/>
    <property type="match status" value="1"/>
</dbReference>
<keyword evidence="8 11" id="KW-0067">ATP-binding</keyword>
<evidence type="ECO:0000256" key="5">
    <source>
        <dbReference type="ARBA" id="ARBA00022679"/>
    </source>
</evidence>
<dbReference type="RefSeq" id="WP_128351068.1">
    <property type="nucleotide sequence ID" value="NZ_JBLXIM010000001.1"/>
</dbReference>
<dbReference type="GO" id="GO:0005524">
    <property type="term" value="F:ATP binding"/>
    <property type="evidence" value="ECO:0007669"/>
    <property type="project" value="UniProtKB-KW"/>
</dbReference>
<reference evidence="13 14" key="1">
    <citation type="submission" date="2018-12" db="EMBL/GenBank/DDBJ databases">
        <authorList>
            <person name="Li A."/>
            <person name="Zhang M."/>
            <person name="Zhu H."/>
        </authorList>
    </citation>
    <scope>NUCLEOTIDE SEQUENCE [LARGE SCALE GENOMIC DNA]</scope>
    <source>
        <strain evidence="13 14">R04H25</strain>
    </source>
</reference>
<evidence type="ECO:0000256" key="3">
    <source>
        <dbReference type="ARBA" id="ARBA00009014"/>
    </source>
</evidence>
<sequence length="209" mass="23753">MMRAILGGTFDPIHWGHLRPALAVSAHIEAQHLHLMPSAQPPHRSYPGATAEQRLAMAELAASELVNCSADGWELQQQRKSYTQLTLQQLHQRWPNDTLVFLLGEDAFAGLQSWFNWQQLLDHAHFVVMRRPHAQNKFSPALQQWLTQVQVDSVSALHQNTHGHVYLAETPAVNISATAIRQAIQANQPWQHWVPPSVADYIQTEELYR</sequence>
<keyword evidence="5 11" id="KW-0808">Transferase</keyword>
<evidence type="ECO:0000256" key="10">
    <source>
        <dbReference type="ARBA" id="ARBA00048721"/>
    </source>
</evidence>
<comment type="similarity">
    <text evidence="3 11">Belongs to the NadD family.</text>
</comment>
<dbReference type="SUPFAM" id="SSF52374">
    <property type="entry name" value="Nucleotidylyl transferase"/>
    <property type="match status" value="1"/>
</dbReference>
<dbReference type="PANTHER" id="PTHR39321:SF3">
    <property type="entry name" value="PHOSPHOPANTETHEINE ADENYLYLTRANSFERASE"/>
    <property type="match status" value="1"/>
</dbReference>
<evidence type="ECO:0000256" key="8">
    <source>
        <dbReference type="ARBA" id="ARBA00022840"/>
    </source>
</evidence>
<name>A0A443Z757_9GAMM</name>
<dbReference type="GO" id="GO:0004515">
    <property type="term" value="F:nicotinate-nucleotide adenylyltransferase activity"/>
    <property type="evidence" value="ECO:0007669"/>
    <property type="project" value="UniProtKB-UniRule"/>
</dbReference>